<accession>A0A8T4GGA3</accession>
<dbReference type="InterPro" id="IPR055923">
    <property type="entry name" value="DUF7500"/>
</dbReference>
<organism evidence="2 3">
    <name type="scientific">Halorubrum alkaliphilum</name>
    <dbReference type="NCBI Taxonomy" id="261290"/>
    <lineage>
        <taxon>Archaea</taxon>
        <taxon>Methanobacteriati</taxon>
        <taxon>Methanobacteriota</taxon>
        <taxon>Stenosarchaea group</taxon>
        <taxon>Halobacteria</taxon>
        <taxon>Halobacteriales</taxon>
        <taxon>Haloferacaceae</taxon>
        <taxon>Halorubrum</taxon>
    </lineage>
</organism>
<gene>
    <name evidence="2" type="ORF">J2751_001218</name>
</gene>
<dbReference type="EMBL" id="JAGGKQ010000006">
    <property type="protein sequence ID" value="MBP1922212.1"/>
    <property type="molecule type" value="Genomic_DNA"/>
</dbReference>
<reference evidence="2" key="1">
    <citation type="submission" date="2021-03" db="EMBL/GenBank/DDBJ databases">
        <title>Genomic Encyclopedia of Type Strains, Phase IV (KMG-IV): sequencing the most valuable type-strain genomes for metagenomic binning, comparative biology and taxonomic classification.</title>
        <authorList>
            <person name="Goeker M."/>
        </authorList>
    </citation>
    <scope>NUCLEOTIDE SEQUENCE</scope>
    <source>
        <strain evidence="2">DSM 23564</strain>
    </source>
</reference>
<dbReference type="AlphaFoldDB" id="A0A8T4GGA3"/>
<protein>
    <submittedName>
        <fullName evidence="2">Uncharacterized protein</fullName>
    </submittedName>
</protein>
<evidence type="ECO:0000313" key="3">
    <source>
        <dbReference type="Proteomes" id="UP000823588"/>
    </source>
</evidence>
<keyword evidence="3" id="KW-1185">Reference proteome</keyword>
<dbReference type="OrthoDB" id="177137at2157"/>
<name>A0A8T4GGA3_9EURY</name>
<evidence type="ECO:0000313" key="2">
    <source>
        <dbReference type="EMBL" id="MBP1922212.1"/>
    </source>
</evidence>
<dbReference type="RefSeq" id="WP_209484143.1">
    <property type="nucleotide sequence ID" value="NZ_JAGGKQ010000006.1"/>
</dbReference>
<feature type="compositionally biased region" description="Gly residues" evidence="1">
    <location>
        <begin position="88"/>
        <end position="127"/>
    </location>
</feature>
<feature type="compositionally biased region" description="Basic and acidic residues" evidence="1">
    <location>
        <begin position="69"/>
        <end position="85"/>
    </location>
</feature>
<proteinExistence type="predicted"/>
<feature type="compositionally biased region" description="Acidic residues" evidence="1">
    <location>
        <begin position="17"/>
        <end position="29"/>
    </location>
</feature>
<dbReference type="Proteomes" id="UP000823588">
    <property type="component" value="Unassembled WGS sequence"/>
</dbReference>
<evidence type="ECO:0000256" key="1">
    <source>
        <dbReference type="SAM" id="MobiDB-lite"/>
    </source>
</evidence>
<sequence length="243" mass="24103">MSDRDTPAADPDSTPADPEDLDFTDDESVVEIGEGRYVVGTNGRPNVRPGRAPQDAGRNDPDAGFQSPDDPRPAAERAPVDDDPRGGAAAGGGAGGAAAGGAGGGAAAGGAGGGGGGAAPGGGGGGVDRQAVSRWLATSFENDGFDYGFDVTLHANGTTARNRMVSNDVVATFDTLVSWFVSNAGPESPPSEALGLLLVAADTPVDVPPVAIKRFAASQGLSANDSIGDLIRAAEEEGGFRID</sequence>
<dbReference type="Pfam" id="PF24332">
    <property type="entry name" value="DUF7500"/>
    <property type="match status" value="1"/>
</dbReference>
<comment type="caution">
    <text evidence="2">The sequence shown here is derived from an EMBL/GenBank/DDBJ whole genome shotgun (WGS) entry which is preliminary data.</text>
</comment>
<feature type="region of interest" description="Disordered" evidence="1">
    <location>
        <begin position="1"/>
        <end position="127"/>
    </location>
</feature>